<dbReference type="CDD" id="cd08498">
    <property type="entry name" value="PBP2_NikA_DppA_OppA_like_2"/>
    <property type="match status" value="1"/>
</dbReference>
<dbReference type="GO" id="GO:0015833">
    <property type="term" value="P:peptide transport"/>
    <property type="evidence" value="ECO:0007669"/>
    <property type="project" value="TreeGrafter"/>
</dbReference>
<gene>
    <name evidence="5" type="ORF">V4F39_11375</name>
</gene>
<dbReference type="PANTHER" id="PTHR30290:SF9">
    <property type="entry name" value="OLIGOPEPTIDE-BINDING PROTEIN APPA"/>
    <property type="match status" value="1"/>
</dbReference>
<dbReference type="PIRSF" id="PIRSF002741">
    <property type="entry name" value="MppA"/>
    <property type="match status" value="1"/>
</dbReference>
<dbReference type="Pfam" id="PF00496">
    <property type="entry name" value="SBP_bac_5"/>
    <property type="match status" value="1"/>
</dbReference>
<name>A0AAW9QHI3_9BURK</name>
<dbReference type="GO" id="GO:1904680">
    <property type="term" value="F:peptide transmembrane transporter activity"/>
    <property type="evidence" value="ECO:0007669"/>
    <property type="project" value="TreeGrafter"/>
</dbReference>
<dbReference type="InterPro" id="IPR030678">
    <property type="entry name" value="Peptide/Ni-bd"/>
</dbReference>
<dbReference type="Gene3D" id="3.90.76.10">
    <property type="entry name" value="Dipeptide-binding Protein, Domain 1"/>
    <property type="match status" value="1"/>
</dbReference>
<feature type="domain" description="Solute-binding protein family 5" evidence="4">
    <location>
        <begin position="69"/>
        <end position="438"/>
    </location>
</feature>
<evidence type="ECO:0000256" key="1">
    <source>
        <dbReference type="ARBA" id="ARBA00005695"/>
    </source>
</evidence>
<proteinExistence type="inferred from homology"/>
<accession>A0AAW9QHI3</accession>
<dbReference type="RefSeq" id="WP_332289503.1">
    <property type="nucleotide sequence ID" value="NZ_JAZIBG010000025.1"/>
</dbReference>
<comment type="similarity">
    <text evidence="1">Belongs to the bacterial solute-binding protein 5 family.</text>
</comment>
<reference evidence="5 6" key="1">
    <citation type="submission" date="2024-02" db="EMBL/GenBank/DDBJ databases">
        <title>Genome sequence of Aquincola sp. MAHUQ-54.</title>
        <authorList>
            <person name="Huq M.A."/>
        </authorList>
    </citation>
    <scope>NUCLEOTIDE SEQUENCE [LARGE SCALE GENOMIC DNA]</scope>
    <source>
        <strain evidence="5 6">MAHUQ-54</strain>
    </source>
</reference>
<dbReference type="SUPFAM" id="SSF53850">
    <property type="entry name" value="Periplasmic binding protein-like II"/>
    <property type="match status" value="1"/>
</dbReference>
<sequence length="526" mass="58687">MPDWGRSVSWIIATVLFLAAAPADALTLRVASRGDVLSMDPHSLFESLQMGFLSNVYEPLLTRDKDMRLAPALATAWEQRKPNVWRFTLRRGVRFHDGQPFDADDVVFSFARIASDASDLRSTVADIREVRKVDAYTVDIETTRPQPVLPEMLPVVFIMSRAWCVEVGAERPVDRRSRRENAASLRASGTGPYRLARREPGVRTALVRHAAWWGTRQGNVEDVAFMPIASDAARLAALMSGEVDWIDPVPLQDVEALRAAGFKVLQGPELRTIFLGMDQHRDTLLFGQADGNPFRDPRVRRAIYQAIDVQAIHDRVMRGASVPAGLVVGPGVRGYPPTLDQRLPYDVEAARTLLAQAGHARGFDVGLHCPNDRYVNDAAICQAVAAQLARIGVRVALHAESKSIWFPRLLRRDTSFYLFGWVPPTLDAHNALFNLVATPGEQGRGQYNAGGYSNPEIDRLTARIDNELDPARRDAMLRDALRLHRDDIGHIPLHQQTLAWGTVKRLSVRQLPDGVMRFDWAVLADR</sequence>
<dbReference type="Proteomes" id="UP001336250">
    <property type="component" value="Unassembled WGS sequence"/>
</dbReference>
<dbReference type="GO" id="GO:0043190">
    <property type="term" value="C:ATP-binding cassette (ABC) transporter complex"/>
    <property type="evidence" value="ECO:0007669"/>
    <property type="project" value="InterPro"/>
</dbReference>
<dbReference type="InterPro" id="IPR039424">
    <property type="entry name" value="SBP_5"/>
</dbReference>
<dbReference type="GO" id="GO:0030288">
    <property type="term" value="C:outer membrane-bounded periplasmic space"/>
    <property type="evidence" value="ECO:0007669"/>
    <property type="project" value="UniProtKB-ARBA"/>
</dbReference>
<keyword evidence="6" id="KW-1185">Reference proteome</keyword>
<evidence type="ECO:0000259" key="4">
    <source>
        <dbReference type="Pfam" id="PF00496"/>
    </source>
</evidence>
<dbReference type="AlphaFoldDB" id="A0AAW9QHI3"/>
<dbReference type="InterPro" id="IPR000914">
    <property type="entry name" value="SBP_5_dom"/>
</dbReference>
<comment type="caution">
    <text evidence="5">The sequence shown here is derived from an EMBL/GenBank/DDBJ whole genome shotgun (WGS) entry which is preliminary data.</text>
</comment>
<evidence type="ECO:0000313" key="6">
    <source>
        <dbReference type="Proteomes" id="UP001336250"/>
    </source>
</evidence>
<keyword evidence="2" id="KW-0813">Transport</keyword>
<organism evidence="5 6">
    <name type="scientific">Aquincola agrisoli</name>
    <dbReference type="NCBI Taxonomy" id="3119538"/>
    <lineage>
        <taxon>Bacteria</taxon>
        <taxon>Pseudomonadati</taxon>
        <taxon>Pseudomonadota</taxon>
        <taxon>Betaproteobacteria</taxon>
        <taxon>Burkholderiales</taxon>
        <taxon>Sphaerotilaceae</taxon>
        <taxon>Aquincola</taxon>
    </lineage>
</organism>
<dbReference type="PANTHER" id="PTHR30290">
    <property type="entry name" value="PERIPLASMIC BINDING COMPONENT OF ABC TRANSPORTER"/>
    <property type="match status" value="1"/>
</dbReference>
<dbReference type="Gene3D" id="3.10.105.10">
    <property type="entry name" value="Dipeptide-binding Protein, Domain 3"/>
    <property type="match status" value="1"/>
</dbReference>
<dbReference type="Gene3D" id="3.40.190.10">
    <property type="entry name" value="Periplasmic binding protein-like II"/>
    <property type="match status" value="1"/>
</dbReference>
<keyword evidence="3" id="KW-0732">Signal</keyword>
<protein>
    <submittedName>
        <fullName evidence="5">ABC transporter substrate-binding protein</fullName>
    </submittedName>
</protein>
<evidence type="ECO:0000313" key="5">
    <source>
        <dbReference type="EMBL" id="MEF7614510.1"/>
    </source>
</evidence>
<dbReference type="EMBL" id="JAZIBG010000025">
    <property type="protein sequence ID" value="MEF7614510.1"/>
    <property type="molecule type" value="Genomic_DNA"/>
</dbReference>
<evidence type="ECO:0000256" key="3">
    <source>
        <dbReference type="ARBA" id="ARBA00022729"/>
    </source>
</evidence>
<evidence type="ECO:0000256" key="2">
    <source>
        <dbReference type="ARBA" id="ARBA00022448"/>
    </source>
</evidence>